<dbReference type="InterPro" id="IPR013656">
    <property type="entry name" value="PAS_4"/>
</dbReference>
<dbReference type="SUPFAM" id="SSF55785">
    <property type="entry name" value="PYP-like sensor domain (PAS domain)"/>
    <property type="match status" value="2"/>
</dbReference>
<dbReference type="Gene3D" id="3.30.450.20">
    <property type="entry name" value="PAS domain"/>
    <property type="match status" value="2"/>
</dbReference>
<dbReference type="Pfam" id="PF08448">
    <property type="entry name" value="PAS_4"/>
    <property type="match status" value="2"/>
</dbReference>
<dbReference type="PROSITE" id="PS50112">
    <property type="entry name" value="PAS"/>
    <property type="match status" value="1"/>
</dbReference>
<keyword evidence="6" id="KW-1185">Reference proteome</keyword>
<dbReference type="InterPro" id="IPR003018">
    <property type="entry name" value="GAF"/>
</dbReference>
<evidence type="ECO:0000313" key="6">
    <source>
        <dbReference type="Proteomes" id="UP000252884"/>
    </source>
</evidence>
<dbReference type="NCBIfam" id="TIGR00229">
    <property type="entry name" value="sensory_box"/>
    <property type="match status" value="2"/>
</dbReference>
<proteinExistence type="predicted"/>
<feature type="domain" description="GGDEF" evidence="4">
    <location>
        <begin position="462"/>
        <end position="595"/>
    </location>
</feature>
<dbReference type="CDD" id="cd00130">
    <property type="entry name" value="PAS"/>
    <property type="match status" value="1"/>
</dbReference>
<evidence type="ECO:0000259" key="2">
    <source>
        <dbReference type="PROSITE" id="PS50112"/>
    </source>
</evidence>
<dbReference type="Pfam" id="PF01590">
    <property type="entry name" value="GAF"/>
    <property type="match status" value="1"/>
</dbReference>
<dbReference type="EMBL" id="QPJK01000004">
    <property type="protein sequence ID" value="RCW71570.1"/>
    <property type="molecule type" value="Genomic_DNA"/>
</dbReference>
<dbReference type="InterPro" id="IPR000160">
    <property type="entry name" value="GGDEF_dom"/>
</dbReference>
<evidence type="ECO:0000313" key="5">
    <source>
        <dbReference type="EMBL" id="RCW71570.1"/>
    </source>
</evidence>
<evidence type="ECO:0000259" key="4">
    <source>
        <dbReference type="PROSITE" id="PS50887"/>
    </source>
</evidence>
<dbReference type="SMART" id="SM00086">
    <property type="entry name" value="PAC"/>
    <property type="match status" value="2"/>
</dbReference>
<dbReference type="InterPro" id="IPR029016">
    <property type="entry name" value="GAF-like_dom_sf"/>
</dbReference>
<organism evidence="5 6">
    <name type="scientific">Pseudorhodoferax soli</name>
    <dbReference type="NCBI Taxonomy" id="545864"/>
    <lineage>
        <taxon>Bacteria</taxon>
        <taxon>Pseudomonadati</taxon>
        <taxon>Pseudomonadota</taxon>
        <taxon>Betaproteobacteria</taxon>
        <taxon>Burkholderiales</taxon>
        <taxon>Comamonadaceae</taxon>
    </lineage>
</organism>
<evidence type="ECO:0000259" key="3">
    <source>
        <dbReference type="PROSITE" id="PS50113"/>
    </source>
</evidence>
<dbReference type="CDD" id="cd01949">
    <property type="entry name" value="GGDEF"/>
    <property type="match status" value="1"/>
</dbReference>
<dbReference type="SMART" id="SM00065">
    <property type="entry name" value="GAF"/>
    <property type="match status" value="1"/>
</dbReference>
<feature type="region of interest" description="Disordered" evidence="1">
    <location>
        <begin position="586"/>
        <end position="608"/>
    </location>
</feature>
<dbReference type="InterPro" id="IPR043128">
    <property type="entry name" value="Rev_trsase/Diguanyl_cyclase"/>
</dbReference>
<dbReference type="Proteomes" id="UP000252884">
    <property type="component" value="Unassembled WGS sequence"/>
</dbReference>
<dbReference type="PANTHER" id="PTHR44757:SF2">
    <property type="entry name" value="BIOFILM ARCHITECTURE MAINTENANCE PROTEIN MBAA"/>
    <property type="match status" value="1"/>
</dbReference>
<dbReference type="InterPro" id="IPR000014">
    <property type="entry name" value="PAS"/>
</dbReference>
<dbReference type="PROSITE" id="PS50113">
    <property type="entry name" value="PAC"/>
    <property type="match status" value="2"/>
</dbReference>
<dbReference type="Gene3D" id="3.30.70.270">
    <property type="match status" value="1"/>
</dbReference>
<evidence type="ECO:0000256" key="1">
    <source>
        <dbReference type="SAM" id="MobiDB-lite"/>
    </source>
</evidence>
<dbReference type="NCBIfam" id="TIGR00254">
    <property type="entry name" value="GGDEF"/>
    <property type="match status" value="1"/>
</dbReference>
<dbReference type="RefSeq" id="WP_114468779.1">
    <property type="nucleotide sequence ID" value="NZ_QPJK01000004.1"/>
</dbReference>
<name>A0A368XU42_9BURK</name>
<dbReference type="InterPro" id="IPR000700">
    <property type="entry name" value="PAS-assoc_C"/>
</dbReference>
<dbReference type="SMART" id="SM00091">
    <property type="entry name" value="PAS"/>
    <property type="match status" value="2"/>
</dbReference>
<dbReference type="InterPro" id="IPR001610">
    <property type="entry name" value="PAC"/>
</dbReference>
<protein>
    <submittedName>
        <fullName evidence="5">PAS domain S-box-containing protein/diguanylate cyclase (GGDEF)-like protein</fullName>
    </submittedName>
</protein>
<feature type="domain" description="PAC" evidence="3">
    <location>
        <begin position="381"/>
        <end position="432"/>
    </location>
</feature>
<accession>A0A368XU42</accession>
<dbReference type="SUPFAM" id="SSF55073">
    <property type="entry name" value="Nucleotide cyclase"/>
    <property type="match status" value="1"/>
</dbReference>
<dbReference type="InterPro" id="IPR029787">
    <property type="entry name" value="Nucleotide_cyclase"/>
</dbReference>
<feature type="domain" description="PAS" evidence="2">
    <location>
        <begin position="309"/>
        <end position="379"/>
    </location>
</feature>
<dbReference type="AlphaFoldDB" id="A0A368XU42"/>
<sequence>MTVPAAVPDNEAERLQRLRELLVLDSEPEPLFDTLARTAAEFCGTSAGLVSLVDAERQWFKANYGLGEARETPRDVAFCAHAILGDTVFQVPDAHQDPRFVANPLVSQDPNIRFYAGAPLALPGGERVGTLCVIDFEARALTPEQSRMLQRLGQLAVQALIMRRELLDRALAIRGEYEHALADREQFLRLITDNLPVRIGYVDNQRRYQFVNRAQAERYDLPPGAIVGQSPRMLIKREPDPSVSARVDDALTGQAQRFEFDDAQDDGAVRRIDCQLIPHLGAGGKVLGLFTTGVDITERAETERALLRQTATLRSVAELIPAIVAVLDADGRYRFVNGAFERWHGLPRAEIVGRTMHDLLGKPEFDPVRPWIARALAGEEVSFELHFPGRSHGQHLAVNYIPLRLDNGTLDGFVAVGQDITQHRQEAQRLLGLAQRDAMTGLLNRAGLQDWLDFQQAHGDAAQIGLLCIDLDRFKPVNDQHGHPVGDALLQVFAERLRMLVRPSDAVVRMGGDEFAVLLAGVRDGHGLQAVADKVLQVAHRPFHVGALHLQIGASVGMALGLDASGGWDGLLARADAMLYRAKSEGRGRAAMAPTPTPRTLHGPQRGA</sequence>
<dbReference type="InterPro" id="IPR052155">
    <property type="entry name" value="Biofilm_reg_signaling"/>
</dbReference>
<reference evidence="5 6" key="1">
    <citation type="submission" date="2018-07" db="EMBL/GenBank/DDBJ databases">
        <title>Genomic Encyclopedia of Type Strains, Phase IV (KMG-IV): sequencing the most valuable type-strain genomes for metagenomic binning, comparative biology and taxonomic classification.</title>
        <authorList>
            <person name="Goeker M."/>
        </authorList>
    </citation>
    <scope>NUCLEOTIDE SEQUENCE [LARGE SCALE GENOMIC DNA]</scope>
    <source>
        <strain evidence="5 6">DSM 21634</strain>
    </source>
</reference>
<dbReference type="PANTHER" id="PTHR44757">
    <property type="entry name" value="DIGUANYLATE CYCLASE DGCP"/>
    <property type="match status" value="1"/>
</dbReference>
<dbReference type="Pfam" id="PF00990">
    <property type="entry name" value="GGDEF"/>
    <property type="match status" value="1"/>
</dbReference>
<dbReference type="Gene3D" id="3.30.450.40">
    <property type="match status" value="1"/>
</dbReference>
<dbReference type="PROSITE" id="PS50887">
    <property type="entry name" value="GGDEF"/>
    <property type="match status" value="1"/>
</dbReference>
<dbReference type="InterPro" id="IPR035965">
    <property type="entry name" value="PAS-like_dom_sf"/>
</dbReference>
<dbReference type="SMART" id="SM00267">
    <property type="entry name" value="GGDEF"/>
    <property type="match status" value="1"/>
</dbReference>
<dbReference type="SUPFAM" id="SSF55781">
    <property type="entry name" value="GAF domain-like"/>
    <property type="match status" value="1"/>
</dbReference>
<feature type="domain" description="PAC" evidence="3">
    <location>
        <begin position="256"/>
        <end position="308"/>
    </location>
</feature>
<comment type="caution">
    <text evidence="5">The sequence shown here is derived from an EMBL/GenBank/DDBJ whole genome shotgun (WGS) entry which is preliminary data.</text>
</comment>
<dbReference type="OrthoDB" id="8929028at2"/>
<gene>
    <name evidence="5" type="ORF">DES41_104390</name>
</gene>